<keyword evidence="2" id="KW-1185">Reference proteome</keyword>
<dbReference type="EMBL" id="VITW01000008">
    <property type="protein sequence ID" value="TWB70005.1"/>
    <property type="molecule type" value="Genomic_DNA"/>
</dbReference>
<comment type="caution">
    <text evidence="1">The sequence shown here is derived from an EMBL/GenBank/DDBJ whole genome shotgun (WGS) entry which is preliminary data.</text>
</comment>
<name>A0A560JG31_9BRAD</name>
<organism evidence="1 2">
    <name type="scientific">Bradyrhizobium sacchari</name>
    <dbReference type="NCBI Taxonomy" id="1399419"/>
    <lineage>
        <taxon>Bacteria</taxon>
        <taxon>Pseudomonadati</taxon>
        <taxon>Pseudomonadota</taxon>
        <taxon>Alphaproteobacteria</taxon>
        <taxon>Hyphomicrobiales</taxon>
        <taxon>Nitrobacteraceae</taxon>
        <taxon>Bradyrhizobium</taxon>
    </lineage>
</organism>
<evidence type="ECO:0000313" key="2">
    <source>
        <dbReference type="Proteomes" id="UP000315914"/>
    </source>
</evidence>
<sequence>MPGVDRGGNIVNLGYVGSEAIANLRNILFHGPFRDQGMPDFSGKLKEGDVVKLQAFIQGTVDAIRPKIR</sequence>
<accession>A0A560JG31</accession>
<dbReference type="Proteomes" id="UP000315914">
    <property type="component" value="Unassembled WGS sequence"/>
</dbReference>
<dbReference type="SUPFAM" id="SSF46626">
    <property type="entry name" value="Cytochrome c"/>
    <property type="match status" value="1"/>
</dbReference>
<dbReference type="Gene3D" id="1.10.760.10">
    <property type="entry name" value="Cytochrome c-like domain"/>
    <property type="match status" value="1"/>
</dbReference>
<reference evidence="1 2" key="1">
    <citation type="submission" date="2019-06" db="EMBL/GenBank/DDBJ databases">
        <title>Genomic Encyclopedia of Type Strains, Phase IV (KMG-V): Genome sequencing to study the core and pangenomes of soil and plant-associated prokaryotes.</title>
        <authorList>
            <person name="Whitman W."/>
        </authorList>
    </citation>
    <scope>NUCLEOTIDE SEQUENCE [LARGE SCALE GENOMIC DNA]</scope>
    <source>
        <strain evidence="1 2">BR 10556</strain>
    </source>
</reference>
<proteinExistence type="predicted"/>
<protein>
    <submittedName>
        <fullName evidence="1">Uncharacterized protein</fullName>
    </submittedName>
</protein>
<gene>
    <name evidence="1" type="ORF">FBZ95_1083</name>
</gene>
<dbReference type="AlphaFoldDB" id="A0A560JG31"/>
<dbReference type="InterPro" id="IPR036909">
    <property type="entry name" value="Cyt_c-like_dom_sf"/>
</dbReference>
<evidence type="ECO:0000313" key="1">
    <source>
        <dbReference type="EMBL" id="TWB70005.1"/>
    </source>
</evidence>
<dbReference type="GO" id="GO:0009055">
    <property type="term" value="F:electron transfer activity"/>
    <property type="evidence" value="ECO:0007669"/>
    <property type="project" value="InterPro"/>
</dbReference>
<dbReference type="GO" id="GO:0020037">
    <property type="term" value="F:heme binding"/>
    <property type="evidence" value="ECO:0007669"/>
    <property type="project" value="InterPro"/>
</dbReference>